<evidence type="ECO:0000256" key="5">
    <source>
        <dbReference type="ARBA" id="ARBA00022679"/>
    </source>
</evidence>
<evidence type="ECO:0000313" key="13">
    <source>
        <dbReference type="EMBL" id="WFD23816.1"/>
    </source>
</evidence>
<dbReference type="AlphaFoldDB" id="A0AAF0EFV4"/>
<feature type="chain" id="PRO_5042020401" description="RING-type E3 ubiquitin transferase" evidence="11">
    <location>
        <begin position="29"/>
        <end position="664"/>
    </location>
</feature>
<evidence type="ECO:0000256" key="6">
    <source>
        <dbReference type="ARBA" id="ARBA00022692"/>
    </source>
</evidence>
<feature type="transmembrane region" description="Helical" evidence="10">
    <location>
        <begin position="526"/>
        <end position="543"/>
    </location>
</feature>
<feature type="transmembrane region" description="Helical" evidence="10">
    <location>
        <begin position="387"/>
        <end position="406"/>
    </location>
</feature>
<dbReference type="GO" id="GO:0012505">
    <property type="term" value="C:endomembrane system"/>
    <property type="evidence" value="ECO:0007669"/>
    <property type="project" value="UniProtKB-SubCell"/>
</dbReference>
<keyword evidence="6 10" id="KW-0812">Transmembrane</keyword>
<evidence type="ECO:0000256" key="10">
    <source>
        <dbReference type="SAM" id="Phobius"/>
    </source>
</evidence>
<feature type="domain" description="SWEET-like" evidence="12">
    <location>
        <begin position="472"/>
        <end position="585"/>
    </location>
</feature>
<name>A0AAF0EFV4_9BASI</name>
<organism evidence="13 14">
    <name type="scientific">Malassezia equina</name>
    <dbReference type="NCBI Taxonomy" id="1381935"/>
    <lineage>
        <taxon>Eukaryota</taxon>
        <taxon>Fungi</taxon>
        <taxon>Dikarya</taxon>
        <taxon>Basidiomycota</taxon>
        <taxon>Ustilaginomycotina</taxon>
        <taxon>Malasseziomycetes</taxon>
        <taxon>Malasseziales</taxon>
        <taxon>Malasseziaceae</taxon>
        <taxon>Malassezia</taxon>
    </lineage>
</organism>
<comment type="pathway">
    <text evidence="3">Protein modification; protein ubiquitination.</text>
</comment>
<comment type="subcellular location">
    <subcellularLocation>
        <location evidence="2">Endomembrane system</location>
        <topology evidence="2">Multi-pass membrane protein</topology>
    </subcellularLocation>
</comment>
<keyword evidence="5" id="KW-0808">Transferase</keyword>
<evidence type="ECO:0000256" key="3">
    <source>
        <dbReference type="ARBA" id="ARBA00004906"/>
    </source>
</evidence>
<feature type="transmembrane region" description="Helical" evidence="10">
    <location>
        <begin position="326"/>
        <end position="343"/>
    </location>
</feature>
<evidence type="ECO:0000313" key="14">
    <source>
        <dbReference type="Proteomes" id="UP001214415"/>
    </source>
</evidence>
<keyword evidence="8 10" id="KW-1133">Transmembrane helix</keyword>
<comment type="catalytic activity">
    <reaction evidence="1">
        <text>S-ubiquitinyl-[E2 ubiquitin-conjugating enzyme]-L-cysteine + [acceptor protein]-L-lysine = [E2 ubiquitin-conjugating enzyme]-L-cysteine + N(6)-ubiquitinyl-[acceptor protein]-L-lysine.</text>
        <dbReference type="EC" id="2.3.2.27"/>
    </reaction>
</comment>
<accession>A0AAF0EFV4</accession>
<dbReference type="Pfam" id="PF11145">
    <property type="entry name" value="DUF2921"/>
    <property type="match status" value="2"/>
</dbReference>
<feature type="transmembrane region" description="Helical" evidence="10">
    <location>
        <begin position="469"/>
        <end position="490"/>
    </location>
</feature>
<keyword evidence="14" id="KW-1185">Reference proteome</keyword>
<feature type="signal peptide" evidence="11">
    <location>
        <begin position="1"/>
        <end position="28"/>
    </location>
</feature>
<reference evidence="13" key="1">
    <citation type="submission" date="2023-03" db="EMBL/GenBank/DDBJ databases">
        <title>Mating type loci evolution in Malassezia.</title>
        <authorList>
            <person name="Coelho M.A."/>
        </authorList>
    </citation>
    <scope>NUCLEOTIDE SEQUENCE</scope>
    <source>
        <strain evidence="13">CBS 12830</strain>
    </source>
</reference>
<dbReference type="EC" id="2.3.2.27" evidence="4"/>
<sequence length="664" mass="74375">MRGHRHLRTCDFAFVLLVLSVCPSLVIADDTYKYERAISRVQRERQELIGYMTHNATQQGNWTMPRPPRNQRLDTWMDGKDKLHLEDHAYFSNASGFYTGRLSVHNASHVNATHMQERGSFVWEGTSPLAAQVSLVQVPVPHSQVTRIWGELTVRSHGMSGARSVTELDVVGVHVRPTGELYAVGMPQTSVQPLDIRAVLGMMPDTSPYRNDTFTACLADLDHRRERLQQMLEQGVAAPAPARFGQAQNNCSMQLYGQLQPSGPSSRQSSLDLVERELREPSGLALPRAPTLYINWAGTSSACGLYIASESMEGLARSQFWNDARYYVMGMLVVLLLQLVLMSKECERTQTHSDIARLSGISLFIQTMSDSFLSVSHLVLGFSMEGWLGRALLAMGFMGGTLSMVFEYRLAMMVLRQFAQDRRETAPPPATHTPALDPEASELDDMDVPAWRAYMTWMHRRIRTVWQAVSWRALLLGVGTLSMMVLLAIAPDLMNWLLVPVLFSYWLPQILHNAQRRSTGLHPSTIVGMTITRCYVPLYLFQYKHNLLLIPRSTFVWLPIGLSLALMLLLLGQSYLGPLFFLPHTWHAESLWDWHPSPEALAALLHADPETPAPDPATMDLGDCPICLMPNDWAAETSVPSTKLGWRSAAAPSGVMVTPVRTRN</sequence>
<dbReference type="InterPro" id="IPR021319">
    <property type="entry name" value="DUF2921"/>
</dbReference>
<gene>
    <name evidence="13" type="ORF">MEQU1_002510</name>
</gene>
<evidence type="ECO:0000259" key="12">
    <source>
        <dbReference type="Pfam" id="PF11145"/>
    </source>
</evidence>
<protein>
    <recommendedName>
        <fullName evidence="4">RING-type E3 ubiquitin transferase</fullName>
        <ecNumber evidence="4">2.3.2.27</ecNumber>
    </recommendedName>
</protein>
<dbReference type="EMBL" id="CP119903">
    <property type="protein sequence ID" value="WFD23816.1"/>
    <property type="molecule type" value="Genomic_DNA"/>
</dbReference>
<evidence type="ECO:0000256" key="4">
    <source>
        <dbReference type="ARBA" id="ARBA00012483"/>
    </source>
</evidence>
<evidence type="ECO:0000256" key="1">
    <source>
        <dbReference type="ARBA" id="ARBA00000900"/>
    </source>
</evidence>
<dbReference type="GO" id="GO:0061630">
    <property type="term" value="F:ubiquitin protein ligase activity"/>
    <property type="evidence" value="ECO:0007669"/>
    <property type="project" value="UniProtKB-EC"/>
</dbReference>
<dbReference type="Proteomes" id="UP001214415">
    <property type="component" value="Chromosome 4"/>
</dbReference>
<feature type="domain" description="SWEET-like" evidence="12">
    <location>
        <begin position="321"/>
        <end position="421"/>
    </location>
</feature>
<keyword evidence="7" id="KW-0833">Ubl conjugation pathway</keyword>
<evidence type="ECO:0000256" key="7">
    <source>
        <dbReference type="ARBA" id="ARBA00022786"/>
    </source>
</evidence>
<keyword evidence="11" id="KW-0732">Signal</keyword>
<proteinExistence type="predicted"/>
<keyword evidence="9 10" id="KW-0472">Membrane</keyword>
<feature type="transmembrane region" description="Helical" evidence="10">
    <location>
        <begin position="555"/>
        <end position="576"/>
    </location>
</feature>
<evidence type="ECO:0000256" key="2">
    <source>
        <dbReference type="ARBA" id="ARBA00004127"/>
    </source>
</evidence>
<evidence type="ECO:0000256" key="9">
    <source>
        <dbReference type="ARBA" id="ARBA00023136"/>
    </source>
</evidence>
<evidence type="ECO:0000256" key="11">
    <source>
        <dbReference type="SAM" id="SignalP"/>
    </source>
</evidence>
<evidence type="ECO:0000256" key="8">
    <source>
        <dbReference type="ARBA" id="ARBA00022989"/>
    </source>
</evidence>